<evidence type="ECO:0000259" key="4">
    <source>
        <dbReference type="PROSITE" id="PS01124"/>
    </source>
</evidence>
<accession>A0A1V9FH74</accession>
<keyword evidence="2" id="KW-0238">DNA-binding</keyword>
<dbReference type="OrthoDB" id="4480133at2"/>
<dbReference type="SUPFAM" id="SSF52317">
    <property type="entry name" value="Class I glutamine amidotransferase-like"/>
    <property type="match status" value="1"/>
</dbReference>
<evidence type="ECO:0000256" key="3">
    <source>
        <dbReference type="ARBA" id="ARBA00023163"/>
    </source>
</evidence>
<dbReference type="Proteomes" id="UP000192796">
    <property type="component" value="Unassembled WGS sequence"/>
</dbReference>
<dbReference type="PANTHER" id="PTHR43280">
    <property type="entry name" value="ARAC-FAMILY TRANSCRIPTIONAL REGULATOR"/>
    <property type="match status" value="1"/>
</dbReference>
<protein>
    <recommendedName>
        <fullName evidence="4">HTH araC/xylS-type domain-containing protein</fullName>
    </recommendedName>
</protein>
<evidence type="ECO:0000313" key="6">
    <source>
        <dbReference type="Proteomes" id="UP000192796"/>
    </source>
</evidence>
<comment type="caution">
    <text evidence="5">The sequence shown here is derived from an EMBL/GenBank/DDBJ whole genome shotgun (WGS) entry which is preliminary data.</text>
</comment>
<evidence type="ECO:0000256" key="2">
    <source>
        <dbReference type="ARBA" id="ARBA00023125"/>
    </source>
</evidence>
<dbReference type="GO" id="GO:0043565">
    <property type="term" value="F:sequence-specific DNA binding"/>
    <property type="evidence" value="ECO:0007669"/>
    <property type="project" value="InterPro"/>
</dbReference>
<dbReference type="AlphaFoldDB" id="A0A1V9FH74"/>
<dbReference type="PRINTS" id="PR00032">
    <property type="entry name" value="HTHARAC"/>
</dbReference>
<dbReference type="Gene3D" id="1.10.10.60">
    <property type="entry name" value="Homeodomain-like"/>
    <property type="match status" value="2"/>
</dbReference>
<dbReference type="GO" id="GO:0003700">
    <property type="term" value="F:DNA-binding transcription factor activity"/>
    <property type="evidence" value="ECO:0007669"/>
    <property type="project" value="InterPro"/>
</dbReference>
<dbReference type="PANTHER" id="PTHR43280:SF2">
    <property type="entry name" value="HTH-TYPE TRANSCRIPTIONAL REGULATOR EXSA"/>
    <property type="match status" value="1"/>
</dbReference>
<feature type="domain" description="HTH araC/xylS-type" evidence="4">
    <location>
        <begin position="211"/>
        <end position="311"/>
    </location>
</feature>
<dbReference type="SMART" id="SM00342">
    <property type="entry name" value="HTH_ARAC"/>
    <property type="match status" value="1"/>
</dbReference>
<dbReference type="InterPro" id="IPR002818">
    <property type="entry name" value="DJ-1/PfpI"/>
</dbReference>
<keyword evidence="3" id="KW-0804">Transcription</keyword>
<sequence length="322" mass="36495">MHFVIYLPSGFYSAIASTFVEILQAINDLNEPKPFTFEFVSPYRQAVSRSGISFNAKSRPSKKIDVLVLLSGLGSEVISAPRLLDEEWRIAKPLIKSAQKQQAILTATCGASYMLAASGILNGKRATISWWLKKEVQARFPNVKWEPTRILVRDGRIYTSGGGFSGLELITTLLSDLGFSTQERRVRKLMVLPSSRQFQSPYEFSLDNYAGQLEKKMNRLFKDNPGINISIMAKQLGMSPRTMARKFFDELQISPGKWIQIKRIDMAKTLLEETKLSISEICYHIGFDDPSSFSRLFSKITGMGPIEFRKQIQHLPVRKKLK</sequence>
<organism evidence="5 6">
    <name type="scientific">Niastella vici</name>
    <dbReference type="NCBI Taxonomy" id="1703345"/>
    <lineage>
        <taxon>Bacteria</taxon>
        <taxon>Pseudomonadati</taxon>
        <taxon>Bacteroidota</taxon>
        <taxon>Chitinophagia</taxon>
        <taxon>Chitinophagales</taxon>
        <taxon>Chitinophagaceae</taxon>
        <taxon>Niastella</taxon>
    </lineage>
</organism>
<dbReference type="STRING" id="1703345.A3860_08720"/>
<reference evidence="5 6" key="1">
    <citation type="submission" date="2016-03" db="EMBL/GenBank/DDBJ databases">
        <title>Niastella vici sp. nov., isolated from farmland soil.</title>
        <authorList>
            <person name="Chen L."/>
            <person name="Wang D."/>
            <person name="Yang S."/>
            <person name="Wang G."/>
        </authorList>
    </citation>
    <scope>NUCLEOTIDE SEQUENCE [LARGE SCALE GENOMIC DNA]</scope>
    <source>
        <strain evidence="5 6">DJ57</strain>
    </source>
</reference>
<dbReference type="InterPro" id="IPR018060">
    <property type="entry name" value="HTH_AraC"/>
</dbReference>
<dbReference type="SUPFAM" id="SSF46689">
    <property type="entry name" value="Homeodomain-like"/>
    <property type="match status" value="1"/>
</dbReference>
<gene>
    <name evidence="5" type="ORF">A3860_08720</name>
</gene>
<proteinExistence type="predicted"/>
<dbReference type="InterPro" id="IPR020449">
    <property type="entry name" value="Tscrpt_reg_AraC-type_HTH"/>
</dbReference>
<dbReference type="PROSITE" id="PS01124">
    <property type="entry name" value="HTH_ARAC_FAMILY_2"/>
    <property type="match status" value="1"/>
</dbReference>
<dbReference type="EMBL" id="LVYD01000113">
    <property type="protein sequence ID" value="OQP57704.1"/>
    <property type="molecule type" value="Genomic_DNA"/>
</dbReference>
<dbReference type="RefSeq" id="WP_081155605.1">
    <property type="nucleotide sequence ID" value="NZ_LVYD01000113.1"/>
</dbReference>
<keyword evidence="6" id="KW-1185">Reference proteome</keyword>
<dbReference type="Pfam" id="PF12833">
    <property type="entry name" value="HTH_18"/>
    <property type="match status" value="1"/>
</dbReference>
<evidence type="ECO:0000256" key="1">
    <source>
        <dbReference type="ARBA" id="ARBA00023015"/>
    </source>
</evidence>
<evidence type="ECO:0000313" key="5">
    <source>
        <dbReference type="EMBL" id="OQP57704.1"/>
    </source>
</evidence>
<dbReference type="InterPro" id="IPR009057">
    <property type="entry name" value="Homeodomain-like_sf"/>
</dbReference>
<dbReference type="Pfam" id="PF01965">
    <property type="entry name" value="DJ-1_PfpI"/>
    <property type="match status" value="1"/>
</dbReference>
<dbReference type="Gene3D" id="3.40.50.880">
    <property type="match status" value="1"/>
</dbReference>
<dbReference type="InterPro" id="IPR029062">
    <property type="entry name" value="Class_I_gatase-like"/>
</dbReference>
<keyword evidence="1" id="KW-0805">Transcription regulation</keyword>
<name>A0A1V9FH74_9BACT</name>